<dbReference type="Gene3D" id="2.130.10.10">
    <property type="entry name" value="YVTN repeat-like/Quinoprotein amine dehydrogenase"/>
    <property type="match status" value="1"/>
</dbReference>
<dbReference type="EMBL" id="CP034928">
    <property type="protein sequence ID" value="QAA76916.1"/>
    <property type="molecule type" value="Genomic_DNA"/>
</dbReference>
<reference evidence="3" key="1">
    <citation type="submission" date="2018-12" db="EMBL/GenBank/DDBJ databases">
        <title>Complete genome sequence of an uncultured bacterium of the candidate phylum Bipolaricaulota.</title>
        <authorList>
            <person name="Kadnikov V.V."/>
            <person name="Mardanov A.V."/>
            <person name="Beletsky A.V."/>
            <person name="Frank Y.A."/>
            <person name="Karnachuk O.V."/>
            <person name="Ravin N.V."/>
        </authorList>
    </citation>
    <scope>NUCLEOTIDE SEQUENCE [LARGE SCALE GENOMIC DNA]</scope>
</reference>
<feature type="signal peptide" evidence="1">
    <location>
        <begin position="1"/>
        <end position="18"/>
    </location>
</feature>
<organism evidence="2 3">
    <name type="scientific">Bipolaricaulis sibiricus</name>
    <dbReference type="NCBI Taxonomy" id="2501609"/>
    <lineage>
        <taxon>Bacteria</taxon>
        <taxon>Candidatus Bipolaricaulota</taxon>
        <taxon>Candidatus Bipolaricaulia</taxon>
        <taxon>Candidatus Bipolaricaulales</taxon>
        <taxon>Candidatus Bipolaricaulaceae</taxon>
        <taxon>Candidatus Bipolaricaulis</taxon>
    </lineage>
</organism>
<keyword evidence="1" id="KW-0732">Signal</keyword>
<evidence type="ECO:0000313" key="3">
    <source>
        <dbReference type="Proteomes" id="UP000287233"/>
    </source>
</evidence>
<gene>
    <name evidence="2" type="ORF">BIP78_1150</name>
</gene>
<dbReference type="KEGG" id="bih:BIP78_1150"/>
<dbReference type="Proteomes" id="UP000287233">
    <property type="component" value="Chromosome"/>
</dbReference>
<sequence length="1288" mass="140229">MMRRYLLVLLVGGGIALAQQTPSFNLTVSGEKTWTIWLGLGSASLLADQDLTPGQPALTQTLRAMIEGKALGFITLRASFNDQLDVGFQDFLLTVDRTPWTGELGRFVVGAEGEGLGVYNKRVLGARVGYASDGVALNAVVTRLEGISESRTFRGEEGRGEALFTVNDPDEPWREAAYLRSVEGLAYWPLRIQFVEGLTNVQLRLSGTSALWTFLAEWGLDFIRDDLAAELVTPLTAAEYVVLRNERDDLALRVAPSTLARRRVQQAIDAYNARLGLTGKDRKTYPFVEASELENRFLAGFTGFLAVLVDDDAHPFSDLARRRYLFLGERDVIEGSVEVWIRRPGETDYRPSTDPELGEYTWTLLPADGTLRISFPSAFFTGGAVRVAFAYRREGTAFSLGPSLVPGSERVTLNGRRLARGTDYSLDYASGVLLLFTPLGPDDELRVDFERQRGGLGAVTDYERNLFGLTLSVPGWDGFKLALYRAMDSGSPRPTTHTMPNTHSVAAVSASGKVAGWTYSLSLAGSENIFPFDDNARVPSANRVRAIVSAQAPDGEYVILGHHNGLTVYKDGTFAAYGPAHGLGGRSVHALLALPGQLLVGTDAGLTVVRLAEATPFDRVRSWVRVTGTDQLPGTEVLALTRADGRVYLATDTALVSFRAADSEDPSKWDRADLPTNGGRPTALLGTDGRLYLGTTSGLYLRTDGEWMLVVDAAGMIHDLLARGQDVYVASEHGIRILRGASGVGWAAFGTAVYGLALRDGILWYAAEDGLWQENQIGPVVSGPVTAVGAGQGAVWAAAKASADFRLDLWRVIDSAERLPPTRTKLDGRDLGRFQDIPAADHTRYGTSASLALTQTFGDWQWELRAASRLPGYEEIGRPGRSDSHGLSLAARYTGGGPTSVDVRARWDLTNLATKPRGRLAGSVDWRWSDGPTATVSITPTLTGDGLVSFHQLELGWQAGLSNKTQAWSWGVTTSGTFRSPALVASGQLGATLSIVPVPGWTMDLSWTRPFRTTGAPGSETFRAVLRWAAETDRASLNASWQEDWRHHLTAGTWRDERTLQGDARWKAWSIPDGGTLTTRLSTSVRLSPTEQRWTSRVEADIARSPNVIRLRVTLGQGLLPLTERSDRTLGLSVYWETTAWEGVRASLQWDRSWLTLSHPRYPTQTTDKEEVTARATWEPKGATWRDALTLTWKPRAKEAALSNRLTWALGAASLSVDTSATLKGEALDVKTTAQLGLPLDTILTALGARPIGDTWGISAEMGHIVSLKGRAEPRHALFMGVTLAVRF</sequence>
<evidence type="ECO:0000256" key="1">
    <source>
        <dbReference type="SAM" id="SignalP"/>
    </source>
</evidence>
<evidence type="ECO:0000313" key="2">
    <source>
        <dbReference type="EMBL" id="QAA76916.1"/>
    </source>
</evidence>
<feature type="chain" id="PRO_5019091829" evidence="1">
    <location>
        <begin position="19"/>
        <end position="1288"/>
    </location>
</feature>
<accession>A0A410FV24</accession>
<protein>
    <submittedName>
        <fullName evidence="2">Uncharacterized protein</fullName>
    </submittedName>
</protein>
<name>A0A410FV24_BIPS1</name>
<proteinExistence type="predicted"/>
<dbReference type="InterPro" id="IPR015943">
    <property type="entry name" value="WD40/YVTN_repeat-like_dom_sf"/>
</dbReference>